<dbReference type="Pfam" id="PF04122">
    <property type="entry name" value="CW_binding_2"/>
    <property type="match status" value="3"/>
</dbReference>
<name>A0A6M0H1V4_9CLOT</name>
<dbReference type="PANTHER" id="PTHR30032:SF8">
    <property type="entry name" value="GERMINATION-SPECIFIC N-ACETYLMURAMOYL-L-ALANINE AMIDASE"/>
    <property type="match status" value="1"/>
</dbReference>
<dbReference type="RefSeq" id="WP_199869364.1">
    <property type="nucleotide sequence ID" value="NZ_JAAGPU010000005.1"/>
</dbReference>
<reference evidence="3 4" key="1">
    <citation type="submission" date="2020-02" db="EMBL/GenBank/DDBJ databases">
        <title>Genome assembly of a novel Clostridium senegalense strain.</title>
        <authorList>
            <person name="Gupta T.B."/>
            <person name="Jauregui R."/>
            <person name="Maclean P."/>
            <person name="Nawarathana A."/>
            <person name="Brightwell G."/>
        </authorList>
    </citation>
    <scope>NUCLEOTIDE SEQUENCE [LARGE SCALE GENOMIC DNA]</scope>
    <source>
        <strain evidence="3 4">AGRFS4</strain>
    </source>
</reference>
<dbReference type="InterPro" id="IPR007253">
    <property type="entry name" value="Cell_wall-bd_2"/>
</dbReference>
<keyword evidence="4" id="KW-1185">Reference proteome</keyword>
<evidence type="ECO:0000259" key="2">
    <source>
        <dbReference type="Pfam" id="PF14478"/>
    </source>
</evidence>
<protein>
    <submittedName>
        <fullName evidence="3">DUF4430 domain-containing protein</fullName>
    </submittedName>
</protein>
<feature type="region of interest" description="Disordered" evidence="1">
    <location>
        <begin position="786"/>
        <end position="814"/>
    </location>
</feature>
<feature type="compositionally biased region" description="Low complexity" evidence="1">
    <location>
        <begin position="580"/>
        <end position="592"/>
    </location>
</feature>
<evidence type="ECO:0000313" key="4">
    <source>
        <dbReference type="Proteomes" id="UP000481872"/>
    </source>
</evidence>
<dbReference type="PANTHER" id="PTHR30032">
    <property type="entry name" value="N-ACETYLMURAMOYL-L-ALANINE AMIDASE-RELATED"/>
    <property type="match status" value="1"/>
</dbReference>
<dbReference type="InterPro" id="IPR051922">
    <property type="entry name" value="Bact_Sporulation_Assoc"/>
</dbReference>
<dbReference type="Proteomes" id="UP000481872">
    <property type="component" value="Unassembled WGS sequence"/>
</dbReference>
<dbReference type="Pfam" id="PF14478">
    <property type="entry name" value="DUF4430"/>
    <property type="match status" value="1"/>
</dbReference>
<sequence length="1371" mass="151172">MKKLFKQKLSILLLFFSMFMFLLPVNASAKINESRIYGSDRIETAIKISEQGWKSGSDYVFIAYGYDFADALSVTPLAKKYNSPIILSNKNGLTKNAIKELQRLKPKKAFILGGEKALSANIETQIKKCNITETERIYGSTRYETALKVSEKLGTSDTIFISNGLSYADALSVATIAAQKESPILYTEKNNIPSKVTEYIKKANISKAYFVGGTNVIDNTVVTGIKNSERITGNDRYLTNKEVLSKFINYISYENVYFVRGNDFADALSISPIAGLKKAPIILTNNNLNSDVEKIINSNITSTSKLTIIGGEKVVPSSILDKIDSNFSQTKLSKDNETFGNVETIKEVRGDILVTGNNITINNVKLNGNLILDPGEKGTVNIKGTTCKNVIVKSGDVNSINLTNVKSDNLVVESKSNVAVKLFEDSTIKNTEVKSNAILKNTKGDFGALKVTGTKESNYNIELEGRFDKEVLVNCSSNIKCDDVKNIKIDSKESNSKVTLKGKVTDINIINCSNTTLDGSISNVKIENSSQLTIDKNATVKKIEALDKSKITIKNGAKVNLIEKNKNVTISGNADKIVENNSDNGSGGSSSSEKPKNDEFKLIISNDGNEILNKNLKVDSKKTAMEYLKENADIKTNNGFINEINKIKSKPLKKLSESERKQGYLGADWFIYLNGKKTPVGANDVFVKSGDKLELEYRFWDWHDLVAPGDPMELLVDGINKNVKENEDINIVVTCVNRPVYGATIKVDDKEVSTTNIDGEATIKISSAGKHTISVLKEGVKVENQITVSSNNQGGGTTEPPKDGDDKDDGINETDKEIKLSKDNVKFGDESKIKEVNKDIVVKGNNIEIRNIKLNGNLILDPGEKGTVNIKGTTCKNVIVKSGDVNSINLTNVKSDNLTVESKSNVAVKLFEDSKIKGTEIKSNAILKNTKGDFGAVKITGSKDSNYDIAFEGTFDKEILVNCPSKIKCEDVKNIKIGTKEKDSEKISKVILNGKIDTLKVRNCSDTVLDGTIAKVKVENSSQLKIEKTAVVENIEAIEKSKVNIEDGAKVKLVEKHDDVILEGKPDKVAELEFTFVIKNEGKKIFTKTLELDTDKSALQYLRENADSFNQDSTGLICEINGIENKNIKKLTSEQLEKGIFGMDWFIYLNGKKTPVGAPAVFMKNKEVLSFEFREWNWRDLYSDDYKGKPELIMEMYDGNNATEVKSDQNFMLVISCVNKPVYGAKIKIDGEEVESKTDRNGVVENLSIHELGTHTITAEQYGASVSKEITVTDSSVIGSFKNDKYSLVVKNIKEDNIEITLEDINKNSNSIATIKIMDRSGKPVYLDQDSIKNGKCEFSTVLEKTVLKKGKIIVHCNVEGVLINLKINIK</sequence>
<accession>A0A6M0H1V4</accession>
<dbReference type="Gene3D" id="2.170.130.30">
    <property type="match status" value="1"/>
</dbReference>
<evidence type="ECO:0000313" key="3">
    <source>
        <dbReference type="EMBL" id="NEU04154.1"/>
    </source>
</evidence>
<comment type="caution">
    <text evidence="3">The sequence shown here is derived from an EMBL/GenBank/DDBJ whole genome shotgun (WGS) entry which is preliminary data.</text>
</comment>
<evidence type="ECO:0000256" key="1">
    <source>
        <dbReference type="SAM" id="MobiDB-lite"/>
    </source>
</evidence>
<organism evidence="3 4">
    <name type="scientific">Clostridium senegalense</name>
    <dbReference type="NCBI Taxonomy" id="1465809"/>
    <lineage>
        <taxon>Bacteria</taxon>
        <taxon>Bacillati</taxon>
        <taxon>Bacillota</taxon>
        <taxon>Clostridia</taxon>
        <taxon>Eubacteriales</taxon>
        <taxon>Clostridiaceae</taxon>
        <taxon>Clostridium</taxon>
    </lineage>
</organism>
<dbReference type="EMBL" id="JAAGPU010000005">
    <property type="protein sequence ID" value="NEU04154.1"/>
    <property type="molecule type" value="Genomic_DNA"/>
</dbReference>
<dbReference type="Gene3D" id="3.40.50.12090">
    <property type="match status" value="2"/>
</dbReference>
<feature type="compositionally biased region" description="Basic and acidic residues" evidence="1">
    <location>
        <begin position="800"/>
        <end position="814"/>
    </location>
</feature>
<gene>
    <name evidence="3" type="ORF">G3M99_04630</name>
</gene>
<dbReference type="InterPro" id="IPR027954">
    <property type="entry name" value="Transcobalamin-like_C"/>
</dbReference>
<proteinExistence type="predicted"/>
<feature type="region of interest" description="Disordered" evidence="1">
    <location>
        <begin position="576"/>
        <end position="597"/>
    </location>
</feature>
<feature type="domain" description="Transcobalamin-like C-terminal" evidence="2">
    <location>
        <begin position="622"/>
        <end position="697"/>
    </location>
</feature>